<dbReference type="OrthoDB" id="421979at2759"/>
<comment type="caution">
    <text evidence="2">The sequence shown here is derived from an EMBL/GenBank/DDBJ whole genome shotgun (WGS) entry which is preliminary data.</text>
</comment>
<organism evidence="2 3">
    <name type="scientific">Zostera marina</name>
    <name type="common">Eelgrass</name>
    <dbReference type="NCBI Taxonomy" id="29655"/>
    <lineage>
        <taxon>Eukaryota</taxon>
        <taxon>Viridiplantae</taxon>
        <taxon>Streptophyta</taxon>
        <taxon>Embryophyta</taxon>
        <taxon>Tracheophyta</taxon>
        <taxon>Spermatophyta</taxon>
        <taxon>Magnoliopsida</taxon>
        <taxon>Liliopsida</taxon>
        <taxon>Zosteraceae</taxon>
        <taxon>Zostera</taxon>
    </lineage>
</organism>
<keyword evidence="1" id="KW-0472">Membrane</keyword>
<dbReference type="GO" id="GO:0008375">
    <property type="term" value="F:acetylglucosaminyltransferase activity"/>
    <property type="evidence" value="ECO:0000318"/>
    <property type="project" value="GO_Central"/>
</dbReference>
<keyword evidence="3" id="KW-1185">Reference proteome</keyword>
<reference evidence="3" key="1">
    <citation type="journal article" date="2016" name="Nature">
        <title>The genome of the seagrass Zostera marina reveals angiosperm adaptation to the sea.</title>
        <authorList>
            <person name="Olsen J.L."/>
            <person name="Rouze P."/>
            <person name="Verhelst B."/>
            <person name="Lin Y.-C."/>
            <person name="Bayer T."/>
            <person name="Collen J."/>
            <person name="Dattolo E."/>
            <person name="De Paoli E."/>
            <person name="Dittami S."/>
            <person name="Maumus F."/>
            <person name="Michel G."/>
            <person name="Kersting A."/>
            <person name="Lauritano C."/>
            <person name="Lohaus R."/>
            <person name="Toepel M."/>
            <person name="Tonon T."/>
            <person name="Vanneste K."/>
            <person name="Amirebrahimi M."/>
            <person name="Brakel J."/>
            <person name="Bostroem C."/>
            <person name="Chovatia M."/>
            <person name="Grimwood J."/>
            <person name="Jenkins J.W."/>
            <person name="Jueterbock A."/>
            <person name="Mraz A."/>
            <person name="Stam W.T."/>
            <person name="Tice H."/>
            <person name="Bornberg-Bauer E."/>
            <person name="Green P.J."/>
            <person name="Pearson G.A."/>
            <person name="Procaccini G."/>
            <person name="Duarte C.M."/>
            <person name="Schmutz J."/>
            <person name="Reusch T.B.H."/>
            <person name="Van de Peer Y."/>
        </authorList>
    </citation>
    <scope>NUCLEOTIDE SEQUENCE [LARGE SCALE GENOMIC DNA]</scope>
    <source>
        <strain evidence="3">cv. Finnish</strain>
    </source>
</reference>
<name>A0A0K9PHC2_ZOSMR</name>
<evidence type="ECO:0000313" key="2">
    <source>
        <dbReference type="EMBL" id="KMZ68389.1"/>
    </source>
</evidence>
<accession>A0A0K9PHC2</accession>
<dbReference type="PANTHER" id="PTHR10811">
    <property type="entry name" value="FRINGE-RELATED"/>
    <property type="match status" value="1"/>
</dbReference>
<gene>
    <name evidence="2" type="ORF">ZOSMA_23G00410</name>
</gene>
<dbReference type="Pfam" id="PF04646">
    <property type="entry name" value="DUF604"/>
    <property type="match status" value="1"/>
</dbReference>
<dbReference type="Gene3D" id="3.90.550.50">
    <property type="match status" value="1"/>
</dbReference>
<proteinExistence type="predicted"/>
<dbReference type="STRING" id="29655.A0A0K9PHC2"/>
<sequence length="506" mass="57783">MSAVTKPTVFSSDKGRRRRLLLHHNFHAIIVGTIALLITIPLWIYLVFYFPLNPSPHPPLKPFPSILLRDGATSDQHSQISELPPLISLRHIVFGIASSAHLWPRRREYVRLWWRSDEMRGDVWLDSDVGVVSSNEDGNCSLPRLRVSEDTSRFRYTNPTGHPSGLRIARIVTESFRLGYEDVRWFLLCDDDTIVNAENLMVVLGKYDWREMVYVGGSSESHSANTHFSHSMGFGGAGIAISYPLARALVDMEDECLERYPMLYGSDDRLHACITEIGVPLFRENGFHQLDIRGNAAGILAAHPITPFVSIHHVESLDPLYPGLNSLDSLKLFTKAMTTHTHTFLQRSICYDRINKLTISVSLGYVVQVFPDVVLPRELERSEKTYIAWNKIGRREEFDFDTRESYSYRSLCRKPVLFFLRDVKRDEGGGNVTIGSYSRLGNAGGDRSEVMRKIFCFPRWSSSPLLGVQRITVLGNPLRPNWHLFPRRMECRIQKRNNKLLILEVG</sequence>
<dbReference type="OMA" id="TYSAWNK"/>
<evidence type="ECO:0000256" key="1">
    <source>
        <dbReference type="SAM" id="Phobius"/>
    </source>
</evidence>
<protein>
    <submittedName>
        <fullName evidence="2">Uncharacterized protein</fullName>
    </submittedName>
</protein>
<dbReference type="InterPro" id="IPR006740">
    <property type="entry name" value="DUF604"/>
</dbReference>
<dbReference type="FunFam" id="3.90.550.50:FF:000026">
    <property type="entry name" value="Glycoprotein-N-acetylgalactosamine 3-beta-galactosyltransferase 1"/>
    <property type="match status" value="1"/>
</dbReference>
<keyword evidence="1" id="KW-0812">Transmembrane</keyword>
<feature type="transmembrane region" description="Helical" evidence="1">
    <location>
        <begin position="26"/>
        <end position="52"/>
    </location>
</feature>
<dbReference type="AlphaFoldDB" id="A0A0K9PHC2"/>
<keyword evidence="1" id="KW-1133">Transmembrane helix</keyword>
<evidence type="ECO:0000313" key="3">
    <source>
        <dbReference type="Proteomes" id="UP000036987"/>
    </source>
</evidence>
<dbReference type="Proteomes" id="UP000036987">
    <property type="component" value="Unassembled WGS sequence"/>
</dbReference>
<dbReference type="EMBL" id="LFYR01000839">
    <property type="protein sequence ID" value="KMZ68389.1"/>
    <property type="molecule type" value="Genomic_DNA"/>
</dbReference>